<keyword evidence="4" id="KW-0479">Metal-binding</keyword>
<sequence>MQENLHTKDASTARIPAPASLALPKNGSQDATSSNISDNMDEDSAAVDFETYDVGEYHLTTCPICLEHFTLDNPAILLKCEHGFHLQCLESWRQRSSMCPMCFAPVVGDEGRLMSSSDVRRRRRIQRKPFAAVRHNSECSPLLSPTTAQLIQQLNRDAGRTSEQEEEIEVVEVTARECGVLWMWSRLRECCFF</sequence>
<reference evidence="11 12" key="1">
    <citation type="submission" date="2021-02" db="EMBL/GenBank/DDBJ databases">
        <title>Porcisia hertigi Genome sequencing and assembly.</title>
        <authorList>
            <person name="Almutairi H."/>
            <person name="Gatherer D."/>
        </authorList>
    </citation>
    <scope>NUCLEOTIDE SEQUENCE [LARGE SCALE GENOMIC DNA]</scope>
    <source>
        <strain evidence="11 12">C119</strain>
    </source>
</reference>
<dbReference type="GeneID" id="94291419"/>
<dbReference type="Gene3D" id="3.30.40.10">
    <property type="entry name" value="Zinc/RING finger domain, C3HC4 (zinc finger)"/>
    <property type="match status" value="1"/>
</dbReference>
<dbReference type="SUPFAM" id="SSF57850">
    <property type="entry name" value="RING/U-box"/>
    <property type="match status" value="1"/>
</dbReference>
<comment type="catalytic activity">
    <reaction evidence="1">
        <text>S-ubiquitinyl-[E2 ubiquitin-conjugating enzyme]-L-cysteine + [acceptor protein]-L-lysine = [E2 ubiquitin-conjugating enzyme]-L-cysteine + N(6)-ubiquitinyl-[acceptor protein]-L-lysine.</text>
        <dbReference type="EC" id="2.3.2.27"/>
    </reaction>
</comment>
<evidence type="ECO:0000313" key="12">
    <source>
        <dbReference type="Proteomes" id="UP000674318"/>
    </source>
</evidence>
<evidence type="ECO:0000256" key="7">
    <source>
        <dbReference type="ARBA" id="ARBA00022833"/>
    </source>
</evidence>
<comment type="caution">
    <text evidence="11">The sequence shown here is derived from an EMBL/GenBank/DDBJ whole genome shotgun (WGS) entry which is preliminary data.</text>
</comment>
<gene>
    <name evidence="11" type="ORF">JKF63_05380</name>
</gene>
<dbReference type="KEGG" id="phet:94291419"/>
<evidence type="ECO:0000256" key="8">
    <source>
        <dbReference type="PROSITE-ProRule" id="PRU00175"/>
    </source>
</evidence>
<organism evidence="11 12">
    <name type="scientific">Porcisia hertigi</name>
    <dbReference type="NCBI Taxonomy" id="2761500"/>
    <lineage>
        <taxon>Eukaryota</taxon>
        <taxon>Discoba</taxon>
        <taxon>Euglenozoa</taxon>
        <taxon>Kinetoplastea</taxon>
        <taxon>Metakinetoplastina</taxon>
        <taxon>Trypanosomatida</taxon>
        <taxon>Trypanosomatidae</taxon>
        <taxon>Leishmaniinae</taxon>
        <taxon>Porcisia</taxon>
    </lineage>
</organism>
<dbReference type="InterPro" id="IPR001841">
    <property type="entry name" value="Znf_RING"/>
</dbReference>
<dbReference type="RefSeq" id="XP_067758017.1">
    <property type="nucleotide sequence ID" value="XM_067901342.1"/>
</dbReference>
<keyword evidence="7" id="KW-0862">Zinc</keyword>
<proteinExistence type="predicted"/>
<evidence type="ECO:0000259" key="10">
    <source>
        <dbReference type="PROSITE" id="PS50089"/>
    </source>
</evidence>
<evidence type="ECO:0000256" key="4">
    <source>
        <dbReference type="ARBA" id="ARBA00022723"/>
    </source>
</evidence>
<accession>A0A836ISJ8</accession>
<dbReference type="PROSITE" id="PS50089">
    <property type="entry name" value="ZF_RING_2"/>
    <property type="match status" value="1"/>
</dbReference>
<feature type="region of interest" description="Disordered" evidence="9">
    <location>
        <begin position="16"/>
        <end position="40"/>
    </location>
</feature>
<feature type="domain" description="RING-type" evidence="10">
    <location>
        <begin position="62"/>
        <end position="102"/>
    </location>
</feature>
<dbReference type="PANTHER" id="PTHR46463:SF74">
    <property type="entry name" value="RING-TYPE DOMAIN-CONTAINING PROTEIN"/>
    <property type="match status" value="1"/>
</dbReference>
<dbReference type="PANTHER" id="PTHR46463">
    <property type="entry name" value="ZINC FINGER, RING/FYVE/PHD-TYPE"/>
    <property type="match status" value="1"/>
</dbReference>
<feature type="compositionally biased region" description="Polar residues" evidence="9">
    <location>
        <begin position="26"/>
        <end position="38"/>
    </location>
</feature>
<evidence type="ECO:0000256" key="1">
    <source>
        <dbReference type="ARBA" id="ARBA00000900"/>
    </source>
</evidence>
<name>A0A836ISJ8_9TRYP</name>
<evidence type="ECO:0000256" key="2">
    <source>
        <dbReference type="ARBA" id="ARBA00012483"/>
    </source>
</evidence>
<evidence type="ECO:0000256" key="3">
    <source>
        <dbReference type="ARBA" id="ARBA00022679"/>
    </source>
</evidence>
<dbReference type="EC" id="2.3.2.27" evidence="2"/>
<keyword evidence="5 8" id="KW-0863">Zinc-finger</keyword>
<evidence type="ECO:0000256" key="6">
    <source>
        <dbReference type="ARBA" id="ARBA00022786"/>
    </source>
</evidence>
<dbReference type="Proteomes" id="UP000674318">
    <property type="component" value="Chromosome 17"/>
</dbReference>
<dbReference type="InterPro" id="IPR013083">
    <property type="entry name" value="Znf_RING/FYVE/PHD"/>
</dbReference>
<dbReference type="OrthoDB" id="8062037at2759"/>
<evidence type="ECO:0000256" key="9">
    <source>
        <dbReference type="SAM" id="MobiDB-lite"/>
    </source>
</evidence>
<dbReference type="SMART" id="SM00184">
    <property type="entry name" value="RING"/>
    <property type="match status" value="1"/>
</dbReference>
<dbReference type="AlphaFoldDB" id="A0A836ISJ8"/>
<keyword evidence="6" id="KW-0833">Ubl conjugation pathway</keyword>
<dbReference type="FunFam" id="3.30.40.10:FF:001080">
    <property type="entry name" value="Anaphase-promoting_complex_subunit_11_RING-H2_finger/Zinc_finger"/>
    <property type="match status" value="1"/>
</dbReference>
<dbReference type="GO" id="GO:0061630">
    <property type="term" value="F:ubiquitin protein ligase activity"/>
    <property type="evidence" value="ECO:0007669"/>
    <property type="project" value="UniProtKB-EC"/>
</dbReference>
<dbReference type="EMBL" id="JAFJZO010000017">
    <property type="protein sequence ID" value="KAG5508128.1"/>
    <property type="molecule type" value="Genomic_DNA"/>
</dbReference>
<dbReference type="GO" id="GO:0008270">
    <property type="term" value="F:zinc ion binding"/>
    <property type="evidence" value="ECO:0007669"/>
    <property type="project" value="UniProtKB-KW"/>
</dbReference>
<keyword evidence="12" id="KW-1185">Reference proteome</keyword>
<dbReference type="Pfam" id="PF13639">
    <property type="entry name" value="zf-RING_2"/>
    <property type="match status" value="1"/>
</dbReference>
<protein>
    <recommendedName>
        <fullName evidence="2">RING-type E3 ubiquitin transferase</fullName>
        <ecNumber evidence="2">2.3.2.27</ecNumber>
    </recommendedName>
</protein>
<keyword evidence="3" id="KW-0808">Transferase</keyword>
<evidence type="ECO:0000313" key="11">
    <source>
        <dbReference type="EMBL" id="KAG5508128.1"/>
    </source>
</evidence>
<evidence type="ECO:0000256" key="5">
    <source>
        <dbReference type="ARBA" id="ARBA00022771"/>
    </source>
</evidence>